<gene>
    <name evidence="2" type="ORF">E2C01_013369</name>
</gene>
<evidence type="ECO:0000256" key="1">
    <source>
        <dbReference type="SAM" id="MobiDB-lite"/>
    </source>
</evidence>
<dbReference type="AlphaFoldDB" id="A0A5B7DGX2"/>
<evidence type="ECO:0000313" key="3">
    <source>
        <dbReference type="Proteomes" id="UP000324222"/>
    </source>
</evidence>
<evidence type="ECO:0000313" key="2">
    <source>
        <dbReference type="EMBL" id="MPC20427.1"/>
    </source>
</evidence>
<dbReference type="Proteomes" id="UP000324222">
    <property type="component" value="Unassembled WGS sequence"/>
</dbReference>
<proteinExistence type="predicted"/>
<dbReference type="EMBL" id="VSRR010000870">
    <property type="protein sequence ID" value="MPC20427.1"/>
    <property type="molecule type" value="Genomic_DNA"/>
</dbReference>
<name>A0A5B7DGX2_PORTR</name>
<accession>A0A5B7DGX2</accession>
<feature type="region of interest" description="Disordered" evidence="1">
    <location>
        <begin position="70"/>
        <end position="91"/>
    </location>
</feature>
<comment type="caution">
    <text evidence="2">The sequence shown here is derived from an EMBL/GenBank/DDBJ whole genome shotgun (WGS) entry which is preliminary data.</text>
</comment>
<protein>
    <submittedName>
        <fullName evidence="2">Uncharacterized protein</fullName>
    </submittedName>
</protein>
<organism evidence="2 3">
    <name type="scientific">Portunus trituberculatus</name>
    <name type="common">Swimming crab</name>
    <name type="synonym">Neptunus trituberculatus</name>
    <dbReference type="NCBI Taxonomy" id="210409"/>
    <lineage>
        <taxon>Eukaryota</taxon>
        <taxon>Metazoa</taxon>
        <taxon>Ecdysozoa</taxon>
        <taxon>Arthropoda</taxon>
        <taxon>Crustacea</taxon>
        <taxon>Multicrustacea</taxon>
        <taxon>Malacostraca</taxon>
        <taxon>Eumalacostraca</taxon>
        <taxon>Eucarida</taxon>
        <taxon>Decapoda</taxon>
        <taxon>Pleocyemata</taxon>
        <taxon>Brachyura</taxon>
        <taxon>Eubrachyura</taxon>
        <taxon>Portunoidea</taxon>
        <taxon>Portunidae</taxon>
        <taxon>Portuninae</taxon>
        <taxon>Portunus</taxon>
    </lineage>
</organism>
<keyword evidence="3" id="KW-1185">Reference proteome</keyword>
<feature type="compositionally biased region" description="Pro residues" evidence="1">
    <location>
        <begin position="82"/>
        <end position="91"/>
    </location>
</feature>
<sequence>MMSLKSTRGRSLSLWLFSSYSVPPTTVRPSPALHCHSPALLPILLQPPASRLSPHSESSCQCLPMCSPVPAPSQAHTSRPLPAFPQPPGHL</sequence>
<reference evidence="2 3" key="1">
    <citation type="submission" date="2019-05" db="EMBL/GenBank/DDBJ databases">
        <title>Another draft genome of Portunus trituberculatus and its Hox gene families provides insights of decapod evolution.</title>
        <authorList>
            <person name="Jeong J.-H."/>
            <person name="Song I."/>
            <person name="Kim S."/>
            <person name="Choi T."/>
            <person name="Kim D."/>
            <person name="Ryu S."/>
            <person name="Kim W."/>
        </authorList>
    </citation>
    <scope>NUCLEOTIDE SEQUENCE [LARGE SCALE GENOMIC DNA]</scope>
    <source>
        <tissue evidence="2">Muscle</tissue>
    </source>
</reference>